<keyword evidence="6" id="KW-0319">Glycerol metabolism</keyword>
<keyword evidence="4 10" id="KW-0808">Transferase</keyword>
<dbReference type="GO" id="GO:0005829">
    <property type="term" value="C:cytosol"/>
    <property type="evidence" value="ECO:0007669"/>
    <property type="project" value="TreeGrafter"/>
</dbReference>
<evidence type="ECO:0000313" key="11">
    <source>
        <dbReference type="Proteomes" id="UP000095594"/>
    </source>
</evidence>
<dbReference type="AlphaFoldDB" id="A0A174DFZ8"/>
<dbReference type="EC" id="2.7.1.121" evidence="3"/>
<evidence type="ECO:0000256" key="4">
    <source>
        <dbReference type="ARBA" id="ARBA00022679"/>
    </source>
</evidence>
<dbReference type="EMBL" id="CYZX01000006">
    <property type="protein sequence ID" value="CUO22940.1"/>
    <property type="molecule type" value="Genomic_DNA"/>
</dbReference>
<dbReference type="Proteomes" id="UP000095594">
    <property type="component" value="Unassembled WGS sequence"/>
</dbReference>
<evidence type="ECO:0000256" key="2">
    <source>
        <dbReference type="ARBA" id="ARBA00004745"/>
    </source>
</evidence>
<sequence length="213" mass="23627">MGLTLKEVLYTFEKIEKKITYYKQFLNELDAIIGDGDHGTNLSKGFKVAKEKVKDKEFKDWGDIFRTVGMAILSNVGGASGPLYGTAFMKASMIGKEKVEINIEDFRDILKVSIDGIKMRGKSEKGDKTMLDALIPAYEEINYGIENKLSVLNTLKNSVEAARNGVEYTKFIVASKGRALYLGDKSIGHQDPGATSSLIILEVIFDTVNELRN</sequence>
<dbReference type="Gene3D" id="1.25.40.340">
    <property type="match status" value="1"/>
</dbReference>
<dbReference type="GO" id="GO:0019563">
    <property type="term" value="P:glycerol catabolic process"/>
    <property type="evidence" value="ECO:0007669"/>
    <property type="project" value="TreeGrafter"/>
</dbReference>
<comment type="pathway">
    <text evidence="2">Polyol metabolism; glycerol degradation.</text>
</comment>
<dbReference type="PANTHER" id="PTHR28629">
    <property type="entry name" value="TRIOKINASE/FMN CYCLASE"/>
    <property type="match status" value="1"/>
</dbReference>
<evidence type="ECO:0000256" key="5">
    <source>
        <dbReference type="ARBA" id="ARBA00022777"/>
    </source>
</evidence>
<comment type="subunit">
    <text evidence="7">Homodimer. The dihydroxyacetone kinase complex is composed of a homodimer of DhaM, a homodimer of DhaK and the subunit DhaL.</text>
</comment>
<dbReference type="SUPFAM" id="SSF101473">
    <property type="entry name" value="DhaL-like"/>
    <property type="match status" value="1"/>
</dbReference>
<dbReference type="OrthoDB" id="9800291at2"/>
<evidence type="ECO:0000313" key="10">
    <source>
        <dbReference type="EMBL" id="CUO22940.1"/>
    </source>
</evidence>
<protein>
    <recommendedName>
        <fullName evidence="3">phosphoenolpyruvate--glycerone phosphotransferase</fullName>
        <ecNumber evidence="3">2.7.1.121</ecNumber>
    </recommendedName>
</protein>
<dbReference type="SMART" id="SM01120">
    <property type="entry name" value="Dak2"/>
    <property type="match status" value="1"/>
</dbReference>
<evidence type="ECO:0000256" key="1">
    <source>
        <dbReference type="ARBA" id="ARBA00001113"/>
    </source>
</evidence>
<dbReference type="NCBIfam" id="TIGR02365">
    <property type="entry name" value="dha_L_ycgS"/>
    <property type="match status" value="1"/>
</dbReference>
<evidence type="ECO:0000256" key="3">
    <source>
        <dbReference type="ARBA" id="ARBA00012095"/>
    </source>
</evidence>
<keyword evidence="5 10" id="KW-0418">Kinase</keyword>
<accession>A0A174DFZ8</accession>
<name>A0A174DFZ8_9CLOT</name>
<reference evidence="10 11" key="1">
    <citation type="submission" date="2015-09" db="EMBL/GenBank/DDBJ databases">
        <authorList>
            <consortium name="Pathogen Informatics"/>
        </authorList>
    </citation>
    <scope>NUCLEOTIDE SEQUENCE [LARGE SCALE GENOMIC DNA]</scope>
    <source>
        <strain evidence="10 11">2789STDY5834856</strain>
    </source>
</reference>
<comment type="catalytic activity">
    <reaction evidence="1">
        <text>dihydroxyacetone + phosphoenolpyruvate = dihydroxyacetone phosphate + pyruvate</text>
        <dbReference type="Rhea" id="RHEA:18381"/>
        <dbReference type="ChEBI" id="CHEBI:15361"/>
        <dbReference type="ChEBI" id="CHEBI:16016"/>
        <dbReference type="ChEBI" id="CHEBI:57642"/>
        <dbReference type="ChEBI" id="CHEBI:58702"/>
        <dbReference type="EC" id="2.7.1.121"/>
    </reaction>
</comment>
<dbReference type="InterPro" id="IPR012737">
    <property type="entry name" value="DhaK_L_YcgS"/>
</dbReference>
<dbReference type="InterPro" id="IPR050861">
    <property type="entry name" value="Dihydroxyacetone_Kinase"/>
</dbReference>
<evidence type="ECO:0000259" key="9">
    <source>
        <dbReference type="PROSITE" id="PS51480"/>
    </source>
</evidence>
<dbReference type="InterPro" id="IPR004007">
    <property type="entry name" value="DhaL_dom"/>
</dbReference>
<proteinExistence type="predicted"/>
<evidence type="ECO:0000256" key="6">
    <source>
        <dbReference type="ARBA" id="ARBA00022798"/>
    </source>
</evidence>
<comment type="function">
    <text evidence="8">ADP-binding subunit of the dihydroxyacetone kinase, which is responsible for the phosphoenolpyruvate (PEP)-dependent phosphorylation of dihydroxyacetone. DhaL-ADP is converted to DhaL-ATP via a phosphoryl group transfer from DhaM and transmits it to dihydroxyacetone binds to DhaK.</text>
</comment>
<evidence type="ECO:0000256" key="7">
    <source>
        <dbReference type="ARBA" id="ARBA00046577"/>
    </source>
</evidence>
<gene>
    <name evidence="10" type="primary">dhaL</name>
    <name evidence="10" type="ORF">ERS852471_01186</name>
</gene>
<dbReference type="InterPro" id="IPR036117">
    <property type="entry name" value="DhaL_dom_sf"/>
</dbReference>
<dbReference type="Pfam" id="PF02734">
    <property type="entry name" value="Dak2"/>
    <property type="match status" value="1"/>
</dbReference>
<dbReference type="PANTHER" id="PTHR28629:SF4">
    <property type="entry name" value="TRIOKINASE_FMN CYCLASE"/>
    <property type="match status" value="1"/>
</dbReference>
<dbReference type="RefSeq" id="WP_055264699.1">
    <property type="nucleotide sequence ID" value="NZ_CABIXQ010000006.1"/>
</dbReference>
<dbReference type="GO" id="GO:0004371">
    <property type="term" value="F:glycerone kinase activity"/>
    <property type="evidence" value="ECO:0007669"/>
    <property type="project" value="InterPro"/>
</dbReference>
<evidence type="ECO:0000256" key="8">
    <source>
        <dbReference type="ARBA" id="ARBA00055771"/>
    </source>
</evidence>
<dbReference type="GO" id="GO:0047324">
    <property type="term" value="F:phosphoenolpyruvate-glycerone phosphotransferase activity"/>
    <property type="evidence" value="ECO:0007669"/>
    <property type="project" value="UniProtKB-EC"/>
</dbReference>
<dbReference type="PROSITE" id="PS51480">
    <property type="entry name" value="DHAL"/>
    <property type="match status" value="1"/>
</dbReference>
<organism evidence="10 11">
    <name type="scientific">Clostridium disporicum</name>
    <dbReference type="NCBI Taxonomy" id="84024"/>
    <lineage>
        <taxon>Bacteria</taxon>
        <taxon>Bacillati</taxon>
        <taxon>Bacillota</taxon>
        <taxon>Clostridia</taxon>
        <taxon>Eubacteriales</taxon>
        <taxon>Clostridiaceae</taxon>
        <taxon>Clostridium</taxon>
    </lineage>
</organism>
<feature type="domain" description="DhaL" evidence="9">
    <location>
        <begin position="6"/>
        <end position="206"/>
    </location>
</feature>
<dbReference type="FunFam" id="1.25.40.340:FF:000002">
    <property type="entry name" value="Dihydroxyacetone kinase, L subunit"/>
    <property type="match status" value="1"/>
</dbReference>